<organism evidence="3 4">
    <name type="scientific">Ophiocordyceps australis</name>
    <dbReference type="NCBI Taxonomy" id="1399860"/>
    <lineage>
        <taxon>Eukaryota</taxon>
        <taxon>Fungi</taxon>
        <taxon>Dikarya</taxon>
        <taxon>Ascomycota</taxon>
        <taxon>Pezizomycotina</taxon>
        <taxon>Sordariomycetes</taxon>
        <taxon>Hypocreomycetidae</taxon>
        <taxon>Hypocreales</taxon>
        <taxon>Ophiocordycipitaceae</taxon>
        <taxon>Ophiocordyceps</taxon>
    </lineage>
</organism>
<evidence type="ECO:0000313" key="3">
    <source>
        <dbReference type="EMBL" id="PHH65088.1"/>
    </source>
</evidence>
<feature type="region of interest" description="Disordered" evidence="1">
    <location>
        <begin position="235"/>
        <end position="267"/>
    </location>
</feature>
<sequence length="296" mass="31666">MAEPSARLGITCPKRGDFYTCVDRPASSRFMGCCTTDPCALTNGTCPDEQLQPASFGGGAYGLISAQACFDVKAEWYTCATTRPRFMGCCVHDACRMGHCAQEYLRAARLSEDDDEAGVFLSVQGAVSAVTTTVTQVVVKTRSEEGGTTKSAGTREASMSKSLGGASQSRESVSRVQATASRAEAVATQTPLAKTGGVELTQGAVAGIAVGSTLSGFMAVMLVVYMYRRLRQRRRESSSEYADTSRAVSEARTWSPTRQRHEQARIEDASAVGQWRERLGLGESGYGREPAELGLF</sequence>
<evidence type="ECO:0008006" key="5">
    <source>
        <dbReference type="Google" id="ProtNLM"/>
    </source>
</evidence>
<proteinExistence type="predicted"/>
<evidence type="ECO:0000256" key="1">
    <source>
        <dbReference type="SAM" id="MobiDB-lite"/>
    </source>
</evidence>
<dbReference type="AlphaFoldDB" id="A0A2C5XJQ0"/>
<evidence type="ECO:0000256" key="2">
    <source>
        <dbReference type="SAM" id="Phobius"/>
    </source>
</evidence>
<reference evidence="3 4" key="1">
    <citation type="submission" date="2017-06" db="EMBL/GenBank/DDBJ databases">
        <title>Ant-infecting Ophiocordyceps genomes reveal a high diversity of potential behavioral manipulation genes and a possible major role for enterotoxins.</title>
        <authorList>
            <person name="De Bekker C."/>
            <person name="Evans H.C."/>
            <person name="Brachmann A."/>
            <person name="Hughes D.P."/>
        </authorList>
    </citation>
    <scope>NUCLEOTIDE SEQUENCE [LARGE SCALE GENOMIC DNA]</scope>
    <source>
        <strain evidence="3 4">Map64</strain>
    </source>
</reference>
<dbReference type="EMBL" id="NJET01000022">
    <property type="protein sequence ID" value="PHH65088.1"/>
    <property type="molecule type" value="Genomic_DNA"/>
</dbReference>
<keyword evidence="2" id="KW-0812">Transmembrane</keyword>
<dbReference type="OrthoDB" id="3692311at2759"/>
<protein>
    <recommendedName>
        <fullName evidence="5">Mid2 domain-containing protein</fullName>
    </recommendedName>
</protein>
<dbReference type="Proteomes" id="UP000226192">
    <property type="component" value="Unassembled WGS sequence"/>
</dbReference>
<comment type="caution">
    <text evidence="3">The sequence shown here is derived from an EMBL/GenBank/DDBJ whole genome shotgun (WGS) entry which is preliminary data.</text>
</comment>
<evidence type="ECO:0000313" key="4">
    <source>
        <dbReference type="Proteomes" id="UP000226192"/>
    </source>
</evidence>
<keyword evidence="4" id="KW-1185">Reference proteome</keyword>
<feature type="transmembrane region" description="Helical" evidence="2">
    <location>
        <begin position="204"/>
        <end position="227"/>
    </location>
</feature>
<accession>A0A2C5XJQ0</accession>
<keyword evidence="2" id="KW-1133">Transmembrane helix</keyword>
<feature type="region of interest" description="Disordered" evidence="1">
    <location>
        <begin position="141"/>
        <end position="172"/>
    </location>
</feature>
<gene>
    <name evidence="3" type="ORF">CDD81_3486</name>
</gene>
<dbReference type="STRING" id="1399860.A0A2C5XJQ0"/>
<feature type="compositionally biased region" description="Polar residues" evidence="1">
    <location>
        <begin position="148"/>
        <end position="172"/>
    </location>
</feature>
<keyword evidence="2" id="KW-0472">Membrane</keyword>
<name>A0A2C5XJQ0_9HYPO</name>